<protein>
    <submittedName>
        <fullName evidence="1">Uncharacterized protein</fullName>
    </submittedName>
</protein>
<gene>
    <name evidence="1" type="ORF">PMYSY11_0207</name>
</gene>
<dbReference type="AlphaFoldDB" id="A0A653DZK9"/>
<reference evidence="1" key="1">
    <citation type="submission" date="2019-02" db="EMBL/GenBank/DDBJ databases">
        <authorList>
            <consortium name="Genoscope - CEA"/>
            <person name="William W."/>
        </authorList>
    </citation>
    <scope>NUCLEOTIDE SEQUENCE [LARGE SCALE GENOMIC DNA]</scope>
    <source>
        <strain evidence="1">YSy11</strain>
    </source>
</reference>
<dbReference type="EMBL" id="LR215729">
    <property type="protein sequence ID" value="VEV95254.1"/>
    <property type="molecule type" value="Genomic_DNA"/>
</dbReference>
<sequence>MSLSRKYTGDLAKPYQPERLGPLASDELKESWRRKVFAEKKQRMGLLFDLYGFEVGDWEGLAWGLATDHVPGMKLGERSGRQKKWDDYTRAMLVLCVEETGLSVTNAAAFLAEQEPWKSFLGPSSGASRLRDEYHRQSDHKVQALVRDACDAQGVTPVEFARKYLAP</sequence>
<name>A0A653DZK9_9PSED</name>
<accession>A0A653DZK9</accession>
<proteinExistence type="predicted"/>
<organism evidence="1">
    <name type="scientific">Pseudomonas marincola</name>
    <dbReference type="NCBI Taxonomy" id="437900"/>
    <lineage>
        <taxon>Bacteria</taxon>
        <taxon>Pseudomonadati</taxon>
        <taxon>Pseudomonadota</taxon>
        <taxon>Gammaproteobacteria</taxon>
        <taxon>Pseudomonadales</taxon>
        <taxon>Pseudomonadaceae</taxon>
        <taxon>Pseudomonas</taxon>
    </lineage>
</organism>
<evidence type="ECO:0000313" key="1">
    <source>
        <dbReference type="EMBL" id="VEV95254.1"/>
    </source>
</evidence>